<dbReference type="Gene3D" id="1.20.120.1080">
    <property type="match status" value="1"/>
</dbReference>
<keyword evidence="5" id="KW-0378">Hydrolase</keyword>
<dbReference type="AlphaFoldDB" id="A0AAV4M0H1"/>
<dbReference type="InterPro" id="IPR027417">
    <property type="entry name" value="P-loop_NTPase"/>
</dbReference>
<gene>
    <name evidence="5" type="ORF">BcabD6B2_52790</name>
</gene>
<evidence type="ECO:0000256" key="3">
    <source>
        <dbReference type="SAM" id="MobiDB-lite"/>
    </source>
</evidence>
<dbReference type="Gene3D" id="3.40.50.300">
    <property type="entry name" value="P-loop containing nucleotide triphosphate hydrolases"/>
    <property type="match status" value="2"/>
</dbReference>
<feature type="domain" description="Helicase-associated" evidence="4">
    <location>
        <begin position="426"/>
        <end position="522"/>
    </location>
</feature>
<dbReference type="SMART" id="SM00847">
    <property type="entry name" value="HA2"/>
    <property type="match status" value="1"/>
</dbReference>
<dbReference type="InterPro" id="IPR011709">
    <property type="entry name" value="DEAD-box_helicase_OB_fold"/>
</dbReference>
<dbReference type="Proteomes" id="UP001497744">
    <property type="component" value="Unassembled WGS sequence"/>
</dbReference>
<dbReference type="GeneID" id="94197325"/>
<evidence type="ECO:0000256" key="2">
    <source>
        <dbReference type="ARBA" id="ARBA00022840"/>
    </source>
</evidence>
<reference evidence="5 6" key="1">
    <citation type="submission" date="2021-06" db="EMBL/GenBank/DDBJ databases">
        <title>Genome sequence of Babesia caballi.</title>
        <authorList>
            <person name="Yamagishi J."/>
            <person name="Kidaka T."/>
            <person name="Ochi A."/>
        </authorList>
    </citation>
    <scope>NUCLEOTIDE SEQUENCE [LARGE SCALE GENOMIC DNA]</scope>
    <source>
        <strain evidence="5">USDA-D6B2</strain>
    </source>
</reference>
<proteinExistence type="predicted"/>
<dbReference type="Pfam" id="PF04408">
    <property type="entry name" value="WHD_HA2"/>
    <property type="match status" value="1"/>
</dbReference>
<dbReference type="InterPro" id="IPR048333">
    <property type="entry name" value="HA2_WH"/>
</dbReference>
<dbReference type="RefSeq" id="XP_067717913.1">
    <property type="nucleotide sequence ID" value="XM_067861812.1"/>
</dbReference>
<dbReference type="Pfam" id="PF07717">
    <property type="entry name" value="OB_NTP_bind"/>
    <property type="match status" value="1"/>
</dbReference>
<dbReference type="PANTHER" id="PTHR18934:SF136">
    <property type="entry name" value="ATP-DEPENDENT RNA HELICASE DHX35-RELATED"/>
    <property type="match status" value="1"/>
</dbReference>
<dbReference type="InterPro" id="IPR007502">
    <property type="entry name" value="Helicase-assoc_dom"/>
</dbReference>
<dbReference type="SUPFAM" id="SSF52540">
    <property type="entry name" value="P-loop containing nucleoside triphosphate hydrolases"/>
    <property type="match status" value="1"/>
</dbReference>
<sequence>MADVVLNHRDEIVAAVEGHRVVAVSGGNETHMSSYIPFFLFKAGFTSAGVCKKNPPRICVSHARCTDVVSSAESCSVLVGAPAKVAAHLGSPATIDLSAEVLYVTDDCLMRRVIYDPLLSDFGVVVLTGMQDRLLCTEVIAALLKRILSKRSRLRVVLCFEGGHAEEVLAFFRRKPADETRSSAETGSDVPRPTDDSLPQLGDVYHVRLEVPPSSYELQYVSAPCPNYLDTAAATVWDICQNQRAGNVLIFVPSSTEMEFLQGKLLEGVQVFRRNSPGGVNILPLNGANSNDLHRMRKPHALLNVYICCDLRDYQSKIDSISYVIDCGFTRRMVSDYVKPGAMACNVHATRDEMQRRASVIRGPGKCFRLMTEAHFWNNSFVTEFPISEMKTNDLTNALLFVKSLGVGDFTVFEFPVQPPAAAVEHALLTLYLLGAIDVKGDVTFPCGNLMAELPYTPMLSNFLYRSAELGCSEEALTICAMLEVQDRVLKRSSGTSMTQTERLQAAMLGFAASEGDLLSYFNVYQLSHYYRDEDTRWMGRHMVNSAGIRAAEQVRGRLAALLGKYQLPQVSCGEGSRVVLEAIFKSFFLNVACKEHLVKSLITSRQLGANLKVNTKVVDDEGNALLNNELQPYLLVSSLDTGRFLRLYIHPSSFLANEQPDWVVFNESVDIDGEVFMKDVTAIQPE</sequence>
<evidence type="ECO:0000313" key="6">
    <source>
        <dbReference type="Proteomes" id="UP001497744"/>
    </source>
</evidence>
<name>A0AAV4M0H1_BABCB</name>
<accession>A0AAV4M0H1</accession>
<dbReference type="EMBL" id="BPLF01000005">
    <property type="protein sequence ID" value="GIX65844.1"/>
    <property type="molecule type" value="Genomic_DNA"/>
</dbReference>
<protein>
    <submittedName>
        <fullName evidence="5">ATP-dependent helicase, putative</fullName>
    </submittedName>
</protein>
<organism evidence="5 6">
    <name type="scientific">Babesia caballi</name>
    <dbReference type="NCBI Taxonomy" id="5871"/>
    <lineage>
        <taxon>Eukaryota</taxon>
        <taxon>Sar</taxon>
        <taxon>Alveolata</taxon>
        <taxon>Apicomplexa</taxon>
        <taxon>Aconoidasida</taxon>
        <taxon>Piroplasmida</taxon>
        <taxon>Babesiidae</taxon>
        <taxon>Babesia</taxon>
    </lineage>
</organism>
<keyword evidence="5" id="KW-0347">Helicase</keyword>
<comment type="caution">
    <text evidence="5">The sequence shown here is derived from an EMBL/GenBank/DDBJ whole genome shotgun (WGS) entry which is preliminary data.</text>
</comment>
<dbReference type="PANTHER" id="PTHR18934">
    <property type="entry name" value="ATP-DEPENDENT RNA HELICASE"/>
    <property type="match status" value="1"/>
</dbReference>
<dbReference type="GO" id="GO:0003723">
    <property type="term" value="F:RNA binding"/>
    <property type="evidence" value="ECO:0007669"/>
    <property type="project" value="TreeGrafter"/>
</dbReference>
<dbReference type="GO" id="GO:0004386">
    <property type="term" value="F:helicase activity"/>
    <property type="evidence" value="ECO:0007669"/>
    <property type="project" value="UniProtKB-KW"/>
</dbReference>
<feature type="region of interest" description="Disordered" evidence="3">
    <location>
        <begin position="180"/>
        <end position="200"/>
    </location>
</feature>
<dbReference type="Pfam" id="PF21010">
    <property type="entry name" value="HA2_C"/>
    <property type="match status" value="1"/>
</dbReference>
<keyword evidence="6" id="KW-1185">Reference proteome</keyword>
<evidence type="ECO:0000259" key="4">
    <source>
        <dbReference type="SMART" id="SM00847"/>
    </source>
</evidence>
<dbReference type="GO" id="GO:0005524">
    <property type="term" value="F:ATP binding"/>
    <property type="evidence" value="ECO:0007669"/>
    <property type="project" value="UniProtKB-KW"/>
</dbReference>
<evidence type="ECO:0000256" key="1">
    <source>
        <dbReference type="ARBA" id="ARBA00022741"/>
    </source>
</evidence>
<keyword evidence="2" id="KW-0067">ATP-binding</keyword>
<evidence type="ECO:0000313" key="5">
    <source>
        <dbReference type="EMBL" id="GIX65844.1"/>
    </source>
</evidence>
<keyword evidence="1" id="KW-0547">Nucleotide-binding</keyword>